<evidence type="ECO:0000313" key="1">
    <source>
        <dbReference type="EMBL" id="CAB4199899.1"/>
    </source>
</evidence>
<protein>
    <submittedName>
        <fullName evidence="1">Uncharacterized protein</fullName>
    </submittedName>
</protein>
<organism evidence="1">
    <name type="scientific">uncultured Caudovirales phage</name>
    <dbReference type="NCBI Taxonomy" id="2100421"/>
    <lineage>
        <taxon>Viruses</taxon>
        <taxon>Duplodnaviria</taxon>
        <taxon>Heunggongvirae</taxon>
        <taxon>Uroviricota</taxon>
        <taxon>Caudoviricetes</taxon>
        <taxon>Peduoviridae</taxon>
        <taxon>Maltschvirus</taxon>
        <taxon>Maltschvirus maltsch</taxon>
    </lineage>
</organism>
<dbReference type="EMBL" id="LR797300">
    <property type="protein sequence ID" value="CAB4199899.1"/>
    <property type="molecule type" value="Genomic_DNA"/>
</dbReference>
<gene>
    <name evidence="1" type="ORF">UFOVP1339_16</name>
</gene>
<accession>A0A6J5RRY2</accession>
<proteinExistence type="predicted"/>
<sequence length="79" mass="9197">MRVASLMPVSAARQWVEAQRTILSRPVTVREAWEWKRKNEAALTKLKKVNDALYENVMKAYGHALNRARRLNDTKEKTT</sequence>
<reference evidence="1" key="1">
    <citation type="submission" date="2020-05" db="EMBL/GenBank/DDBJ databases">
        <authorList>
            <person name="Chiriac C."/>
            <person name="Salcher M."/>
            <person name="Ghai R."/>
            <person name="Kavagutti S V."/>
        </authorList>
    </citation>
    <scope>NUCLEOTIDE SEQUENCE</scope>
</reference>
<name>A0A6J5RRY2_9CAUD</name>